<proteinExistence type="predicted"/>
<dbReference type="PANTHER" id="PTHR13211">
    <property type="entry name" value="TELOMERASE CAJAL BODY PROTEIN 1"/>
    <property type="match status" value="1"/>
</dbReference>
<dbReference type="SUPFAM" id="SSF50978">
    <property type="entry name" value="WD40 repeat-like"/>
    <property type="match status" value="1"/>
</dbReference>
<evidence type="ECO:0000256" key="1">
    <source>
        <dbReference type="SAM" id="MobiDB-lite"/>
    </source>
</evidence>
<dbReference type="InterPro" id="IPR001680">
    <property type="entry name" value="WD40_rpt"/>
</dbReference>
<dbReference type="Gene3D" id="2.130.10.10">
    <property type="entry name" value="YVTN repeat-like/Quinoprotein amine dehydrogenase"/>
    <property type="match status" value="2"/>
</dbReference>
<feature type="compositionally biased region" description="Acidic residues" evidence="1">
    <location>
        <begin position="413"/>
        <end position="426"/>
    </location>
</feature>
<organism evidence="2 3">
    <name type="scientific">Dacryopinax primogenitus (strain DJM 731)</name>
    <name type="common">Brown rot fungus</name>
    <dbReference type="NCBI Taxonomy" id="1858805"/>
    <lineage>
        <taxon>Eukaryota</taxon>
        <taxon>Fungi</taxon>
        <taxon>Dikarya</taxon>
        <taxon>Basidiomycota</taxon>
        <taxon>Agaricomycotina</taxon>
        <taxon>Dacrymycetes</taxon>
        <taxon>Dacrymycetales</taxon>
        <taxon>Dacrymycetaceae</taxon>
        <taxon>Dacryopinax</taxon>
    </lineage>
</organism>
<dbReference type="SMART" id="SM00320">
    <property type="entry name" value="WD40"/>
    <property type="match status" value="3"/>
</dbReference>
<dbReference type="OrthoDB" id="239865at2759"/>
<dbReference type="Pfam" id="PF00400">
    <property type="entry name" value="WD40"/>
    <property type="match status" value="1"/>
</dbReference>
<dbReference type="InterPro" id="IPR036322">
    <property type="entry name" value="WD40_repeat_dom_sf"/>
</dbReference>
<dbReference type="GeneID" id="63683761"/>
<dbReference type="InterPro" id="IPR015943">
    <property type="entry name" value="WD40/YVTN_repeat-like_dom_sf"/>
</dbReference>
<dbReference type="HOGENOM" id="CLU_022731_3_1_1"/>
<feature type="compositionally biased region" description="Basic and acidic residues" evidence="1">
    <location>
        <begin position="400"/>
        <end position="410"/>
    </location>
</feature>
<dbReference type="STRING" id="1858805.M5FXU1"/>
<keyword evidence="3" id="KW-1185">Reference proteome</keyword>
<dbReference type="Proteomes" id="UP000030653">
    <property type="component" value="Unassembled WGS sequence"/>
</dbReference>
<reference evidence="2 3" key="1">
    <citation type="journal article" date="2012" name="Science">
        <title>The Paleozoic origin of enzymatic lignin decomposition reconstructed from 31 fungal genomes.</title>
        <authorList>
            <person name="Floudas D."/>
            <person name="Binder M."/>
            <person name="Riley R."/>
            <person name="Barry K."/>
            <person name="Blanchette R.A."/>
            <person name="Henrissat B."/>
            <person name="Martinez A.T."/>
            <person name="Otillar R."/>
            <person name="Spatafora J.W."/>
            <person name="Yadav J.S."/>
            <person name="Aerts A."/>
            <person name="Benoit I."/>
            <person name="Boyd A."/>
            <person name="Carlson A."/>
            <person name="Copeland A."/>
            <person name="Coutinho P.M."/>
            <person name="de Vries R.P."/>
            <person name="Ferreira P."/>
            <person name="Findley K."/>
            <person name="Foster B."/>
            <person name="Gaskell J."/>
            <person name="Glotzer D."/>
            <person name="Gorecki P."/>
            <person name="Heitman J."/>
            <person name="Hesse C."/>
            <person name="Hori C."/>
            <person name="Igarashi K."/>
            <person name="Jurgens J.A."/>
            <person name="Kallen N."/>
            <person name="Kersten P."/>
            <person name="Kohler A."/>
            <person name="Kuees U."/>
            <person name="Kumar T.K.A."/>
            <person name="Kuo A."/>
            <person name="LaButti K."/>
            <person name="Larrondo L.F."/>
            <person name="Lindquist E."/>
            <person name="Ling A."/>
            <person name="Lombard V."/>
            <person name="Lucas S."/>
            <person name="Lundell T."/>
            <person name="Martin R."/>
            <person name="McLaughlin D.J."/>
            <person name="Morgenstern I."/>
            <person name="Morin E."/>
            <person name="Murat C."/>
            <person name="Nagy L.G."/>
            <person name="Nolan M."/>
            <person name="Ohm R.A."/>
            <person name="Patyshakuliyeva A."/>
            <person name="Rokas A."/>
            <person name="Ruiz-Duenas F.J."/>
            <person name="Sabat G."/>
            <person name="Salamov A."/>
            <person name="Samejima M."/>
            <person name="Schmutz J."/>
            <person name="Slot J.C."/>
            <person name="St John F."/>
            <person name="Stenlid J."/>
            <person name="Sun H."/>
            <person name="Sun S."/>
            <person name="Syed K."/>
            <person name="Tsang A."/>
            <person name="Wiebenga A."/>
            <person name="Young D."/>
            <person name="Pisabarro A."/>
            <person name="Eastwood D.C."/>
            <person name="Martin F."/>
            <person name="Cullen D."/>
            <person name="Grigoriev I.V."/>
            <person name="Hibbett D.S."/>
        </authorList>
    </citation>
    <scope>NUCLEOTIDE SEQUENCE [LARGE SCALE GENOMIC DNA]</scope>
    <source>
        <strain evidence="2 3">DJM-731 SS1</strain>
    </source>
</reference>
<sequence>MAMDTSDWYASAPGYDVLQPPSLVTTEICPCTSSFPGNFFRSVDWCPDGSSLLTTSEDHVFRIYHFDSSANYVSSHLPLLPPTELPQAGPITAHIWHPHASPTSQTFSILSAVRSQPVQLISASDSQRLASYRIIDHRERFISPLSLAWDPWTLQSDARFWAGTDGALEQFTLSRPGEGSRFPLSGTRKSKEGQRGLISALAFSPSGLLACGSFSRTVGLYDPQDPRSTQGMVDVPGGVTQLSCSPQGTLIAMFRGEEDMWAWDSRMFAEGRHWLLSPRVPAEVSGGAGTQQRLRHSLDPWGRYLFAPSARGTISTYDLLSSPLPLASDPWGGERGVQQPIGSWCAHGDAVGCVALHPSVGCVVTVGGGRHFEDEHEDEAEVVEVVEDGAFGVPVQAAGQKEDRDEHGGDGDASTDSDSDLADDSSDSSSTSSIQILPPRKPHPSSVQYARIIRQSRPRPREATLKIWKFRERVTEEAEA</sequence>
<dbReference type="RefSeq" id="XP_040627497.1">
    <property type="nucleotide sequence ID" value="XM_040768699.1"/>
</dbReference>
<evidence type="ECO:0000313" key="3">
    <source>
        <dbReference type="Proteomes" id="UP000030653"/>
    </source>
</evidence>
<gene>
    <name evidence="2" type="ORF">DACRYDRAFT_108666</name>
</gene>
<dbReference type="OMA" id="ICILEGQ"/>
<feature type="region of interest" description="Disordered" evidence="1">
    <location>
        <begin position="396"/>
        <end position="459"/>
    </location>
</feature>
<name>M5FXU1_DACPD</name>
<dbReference type="EMBL" id="JH795866">
    <property type="protein sequence ID" value="EJU00600.1"/>
    <property type="molecule type" value="Genomic_DNA"/>
</dbReference>
<accession>M5FXU1</accession>
<dbReference type="AlphaFoldDB" id="M5FXU1"/>
<protein>
    <submittedName>
        <fullName evidence="2">WD40 repeat-like protein</fullName>
    </submittedName>
</protein>
<dbReference type="PANTHER" id="PTHR13211:SF0">
    <property type="entry name" value="TELOMERASE CAJAL BODY PROTEIN 1"/>
    <property type="match status" value="1"/>
</dbReference>
<evidence type="ECO:0000313" key="2">
    <source>
        <dbReference type="EMBL" id="EJU00600.1"/>
    </source>
</evidence>
<dbReference type="InterPro" id="IPR051150">
    <property type="entry name" value="SWT21/TCAB1_mRNA_Telomere"/>
</dbReference>